<gene>
    <name evidence="1" type="ORF">RPERSI_LOCUS7843</name>
</gene>
<dbReference type="EMBL" id="CAJVQC010013665">
    <property type="protein sequence ID" value="CAG8650245.1"/>
    <property type="molecule type" value="Genomic_DNA"/>
</dbReference>
<dbReference type="Proteomes" id="UP000789920">
    <property type="component" value="Unassembled WGS sequence"/>
</dbReference>
<organism evidence="1 2">
    <name type="scientific">Racocetra persica</name>
    <dbReference type="NCBI Taxonomy" id="160502"/>
    <lineage>
        <taxon>Eukaryota</taxon>
        <taxon>Fungi</taxon>
        <taxon>Fungi incertae sedis</taxon>
        <taxon>Mucoromycota</taxon>
        <taxon>Glomeromycotina</taxon>
        <taxon>Glomeromycetes</taxon>
        <taxon>Diversisporales</taxon>
        <taxon>Gigasporaceae</taxon>
        <taxon>Racocetra</taxon>
    </lineage>
</organism>
<feature type="non-terminal residue" evidence="1">
    <location>
        <position position="124"/>
    </location>
</feature>
<proteinExistence type="predicted"/>
<name>A0ACA9NIK9_9GLOM</name>
<protein>
    <submittedName>
        <fullName evidence="1">8311_t:CDS:1</fullName>
    </submittedName>
</protein>
<sequence length="124" mass="13813">MNDGVLPIRLIGTTDAAVVDRFSLSSRIPQNHIWVLFELKKSVNDSCLYQAMAELTADDFKSVYAVFAGKAVAFLQDNLNFTNQEQSAEELVDLYNYPEGAITGGGDKIARTVLNCPKRKRVQR</sequence>
<keyword evidence="2" id="KW-1185">Reference proteome</keyword>
<evidence type="ECO:0000313" key="1">
    <source>
        <dbReference type="EMBL" id="CAG8650245.1"/>
    </source>
</evidence>
<accession>A0ACA9NIK9</accession>
<reference evidence="1" key="1">
    <citation type="submission" date="2021-06" db="EMBL/GenBank/DDBJ databases">
        <authorList>
            <person name="Kallberg Y."/>
            <person name="Tangrot J."/>
            <person name="Rosling A."/>
        </authorList>
    </citation>
    <scope>NUCLEOTIDE SEQUENCE</scope>
    <source>
        <strain evidence="1">MA461A</strain>
    </source>
</reference>
<evidence type="ECO:0000313" key="2">
    <source>
        <dbReference type="Proteomes" id="UP000789920"/>
    </source>
</evidence>
<comment type="caution">
    <text evidence="1">The sequence shown here is derived from an EMBL/GenBank/DDBJ whole genome shotgun (WGS) entry which is preliminary data.</text>
</comment>